<dbReference type="AlphaFoldDB" id="A6KEW8"/>
<name>A6KEW8_RAT</name>
<accession>A6KEW8</accession>
<reference evidence="2" key="1">
    <citation type="submission" date="2005-09" db="EMBL/GenBank/DDBJ databases">
        <authorList>
            <person name="Mural R.J."/>
            <person name="Li P.W."/>
            <person name="Adams M.D."/>
            <person name="Amanatides P.G."/>
            <person name="Baden-Tillson H."/>
            <person name="Barnstead M."/>
            <person name="Chin S.H."/>
            <person name="Dew I."/>
            <person name="Evans C.A."/>
            <person name="Ferriera S."/>
            <person name="Flanigan M."/>
            <person name="Fosler C."/>
            <person name="Glodek A."/>
            <person name="Gu Z."/>
            <person name="Holt R.A."/>
            <person name="Jennings D."/>
            <person name="Kraft C.L."/>
            <person name="Lu F."/>
            <person name="Nguyen T."/>
            <person name="Nusskern D.R."/>
            <person name="Pfannkoch C.M."/>
            <person name="Sitter C."/>
            <person name="Sutton G.G."/>
            <person name="Venter J.C."/>
            <person name="Wang Z."/>
            <person name="Woodage T."/>
            <person name="Zheng X.H."/>
            <person name="Zhong F."/>
        </authorList>
    </citation>
    <scope>NUCLEOTIDE SEQUENCE [LARGE SCALE GENOMIC DNA]</scope>
    <source>
        <strain>BN</strain>
        <strain evidence="2">Sprague-Dawley</strain>
    </source>
</reference>
<protein>
    <submittedName>
        <fullName evidence="1">RCG56659</fullName>
    </submittedName>
</protein>
<sequence length="34" mass="4083">MLACSLSPCRMYTRNTSLAEKAWKERREVFMLLF</sequence>
<proteinExistence type="predicted"/>
<dbReference type="Proteomes" id="UP000234681">
    <property type="component" value="Chromosome 8"/>
</dbReference>
<feature type="non-terminal residue" evidence="1">
    <location>
        <position position="34"/>
    </location>
</feature>
<evidence type="ECO:0000313" key="1">
    <source>
        <dbReference type="EMBL" id="EDL84219.1"/>
    </source>
</evidence>
<evidence type="ECO:0000313" key="2">
    <source>
        <dbReference type="Proteomes" id="UP000234681"/>
    </source>
</evidence>
<organism evidence="1 2">
    <name type="scientific">Rattus norvegicus</name>
    <name type="common">Rat</name>
    <dbReference type="NCBI Taxonomy" id="10116"/>
    <lineage>
        <taxon>Eukaryota</taxon>
        <taxon>Metazoa</taxon>
        <taxon>Chordata</taxon>
        <taxon>Craniata</taxon>
        <taxon>Vertebrata</taxon>
        <taxon>Euteleostomi</taxon>
        <taxon>Mammalia</taxon>
        <taxon>Eutheria</taxon>
        <taxon>Euarchontoglires</taxon>
        <taxon>Glires</taxon>
        <taxon>Rodentia</taxon>
        <taxon>Myomorpha</taxon>
        <taxon>Muroidea</taxon>
        <taxon>Muridae</taxon>
        <taxon>Murinae</taxon>
        <taxon>Rattus</taxon>
    </lineage>
</organism>
<dbReference type="EMBL" id="CH474041">
    <property type="protein sequence ID" value="EDL84219.1"/>
    <property type="molecule type" value="Genomic_DNA"/>
</dbReference>
<gene>
    <name evidence="1" type="ORF">rCG_56659</name>
</gene>